<feature type="signal peptide" evidence="1">
    <location>
        <begin position="1"/>
        <end position="29"/>
    </location>
</feature>
<dbReference type="Proteomes" id="UP000198781">
    <property type="component" value="Unassembled WGS sequence"/>
</dbReference>
<dbReference type="EMBL" id="FMZC01000009">
    <property type="protein sequence ID" value="SDD82609.1"/>
    <property type="molecule type" value="Genomic_DNA"/>
</dbReference>
<gene>
    <name evidence="2" type="ORF">SAMN05192589_109138</name>
</gene>
<reference evidence="2 3" key="1">
    <citation type="submission" date="2016-10" db="EMBL/GenBank/DDBJ databases">
        <authorList>
            <person name="de Groot N.N."/>
        </authorList>
    </citation>
    <scope>NUCLEOTIDE SEQUENCE [LARGE SCALE GENOMIC DNA]</scope>
    <source>
        <strain evidence="2 3">DSM 16619</strain>
    </source>
</reference>
<accession>A0A1G6XWQ7</accession>
<dbReference type="AlphaFoldDB" id="A0A1G6XWQ7"/>
<sequence>MPCISHYFAMRKTLALCAGSLVLASSSWAQTPAAPNAEPEPGLWAFEGELNGQPGRSLQIDTEQGRALIVSYLGYRADGTSLFLQASGLRSGDSSAFRGPLQEFRNGPPVIGGGAGNGEVAGSPGETQLTFDSPTSGTVTLPGDAARRISRFTYGPMVIGSSSGLYTLQTYSSRLNPTPTASYRIEMRSGNFLMSQLTTSDGRMCSYSGTYQKRGQGIESDGTASCVDPSGTQVRSPYRIEQFAVDSYGLATGTLRKDGIESFFMGACHAGAIFLGSPATCASSSSRTDVMVQPGIWAFDDELNGRPGRSLQIDTQNGSRALVLSYLGYRTDGSSLFMQGSTANRDTSNQFTVPLTEFRNGPVIGGAIRPADVASTVGAATIVFDSPTTGTITLPFDTPRRISRFRYEDHLVRFNKAFSAQVYPFWSPTGTATSIDMVVRDNVFRMDTRTENPSVACEYRGTYRLSGEGLDSEGTRTCTASTGTTSEAYRAEQFTVDRNGLLRGMMQNASDGGGRYIYLGACWNGRLCTQPELEQPR</sequence>
<evidence type="ECO:0000256" key="1">
    <source>
        <dbReference type="SAM" id="SignalP"/>
    </source>
</evidence>
<feature type="chain" id="PRO_5011620393" evidence="1">
    <location>
        <begin position="30"/>
        <end position="537"/>
    </location>
</feature>
<dbReference type="RefSeq" id="WP_245711408.1">
    <property type="nucleotide sequence ID" value="NZ_FMZC01000009.1"/>
</dbReference>
<name>A0A1G6XWQ7_9BURK</name>
<evidence type="ECO:0000313" key="2">
    <source>
        <dbReference type="EMBL" id="SDD82609.1"/>
    </source>
</evidence>
<protein>
    <submittedName>
        <fullName evidence="2">Uncharacterized protein</fullName>
    </submittedName>
</protein>
<keyword evidence="3" id="KW-1185">Reference proteome</keyword>
<proteinExistence type="predicted"/>
<organism evidence="2 3">
    <name type="scientific">Paracidovorax valerianellae</name>
    <dbReference type="NCBI Taxonomy" id="187868"/>
    <lineage>
        <taxon>Bacteria</taxon>
        <taxon>Pseudomonadati</taxon>
        <taxon>Pseudomonadota</taxon>
        <taxon>Betaproteobacteria</taxon>
        <taxon>Burkholderiales</taxon>
        <taxon>Comamonadaceae</taxon>
        <taxon>Paracidovorax</taxon>
    </lineage>
</organism>
<keyword evidence="1" id="KW-0732">Signal</keyword>
<evidence type="ECO:0000313" key="3">
    <source>
        <dbReference type="Proteomes" id="UP000198781"/>
    </source>
</evidence>